<dbReference type="SUPFAM" id="SSF53850">
    <property type="entry name" value="Periplasmic binding protein-like II"/>
    <property type="match status" value="1"/>
</dbReference>
<accession>A0A852ZS25</accession>
<proteinExistence type="predicted"/>
<evidence type="ECO:0000313" key="2">
    <source>
        <dbReference type="Proteomes" id="UP000579605"/>
    </source>
</evidence>
<dbReference type="EMBL" id="JACBZH010000001">
    <property type="protein sequence ID" value="NYH92219.1"/>
    <property type="molecule type" value="Genomic_DNA"/>
</dbReference>
<evidence type="ECO:0000313" key="1">
    <source>
        <dbReference type="EMBL" id="NYH92219.1"/>
    </source>
</evidence>
<sequence length="398" mass="42851">MPHLRGMTWSHPRGSDSIRAATEAFTAERPDVTVEWAARSLREFEEVPVEDLASRYDLMAIDHPFVGEAVRTGALLRLDEFLPAEVLADLERHAVGPSHRSYTMAGHQWALAMDAAAQVSAYRPDLLPTEPPRTWDDALDLVSKLPSGVTAELPANPVHLWSTFLSLCQHGAADRGIDTTTPGVGGRPAWWPDTGIDPDVAVAALDRVVELLGKVDPISLNRDPIQTLDAMAAGAPIGYVPLIFGYSNYARPGYGGHLVRFGDAPSLPGTNAGTMAGGVGLAVSARCADPEVAVEFAAWVVSPDCQRGPYFQAGGQPGDRRAWTDTAANAATNGFFEDTLATLDASFLRARNPGYPAYQHRGGELLHKGIRDGEQNAHLVRELRELWRQTVTPEGPAG</sequence>
<name>A0A852ZS25_9ACTN</name>
<dbReference type="Pfam" id="PF01547">
    <property type="entry name" value="SBP_bac_1"/>
    <property type="match status" value="1"/>
</dbReference>
<reference evidence="1 2" key="1">
    <citation type="submission" date="2020-07" db="EMBL/GenBank/DDBJ databases">
        <title>Sequencing the genomes of 1000 actinobacteria strains.</title>
        <authorList>
            <person name="Klenk H.-P."/>
        </authorList>
    </citation>
    <scope>NUCLEOTIDE SEQUENCE [LARGE SCALE GENOMIC DNA]</scope>
    <source>
        <strain evidence="1 2">DSM 18448</strain>
    </source>
</reference>
<keyword evidence="2" id="KW-1185">Reference proteome</keyword>
<dbReference type="InterPro" id="IPR006059">
    <property type="entry name" value="SBP"/>
</dbReference>
<dbReference type="AlphaFoldDB" id="A0A852ZS25"/>
<dbReference type="InterPro" id="IPR050490">
    <property type="entry name" value="Bact_solute-bd_prot1"/>
</dbReference>
<dbReference type="PANTHER" id="PTHR43649">
    <property type="entry name" value="ARABINOSE-BINDING PROTEIN-RELATED"/>
    <property type="match status" value="1"/>
</dbReference>
<dbReference type="Gene3D" id="3.40.190.10">
    <property type="entry name" value="Periplasmic binding protein-like II"/>
    <property type="match status" value="1"/>
</dbReference>
<dbReference type="PANTHER" id="PTHR43649:SF12">
    <property type="entry name" value="DIACETYLCHITOBIOSE BINDING PROTEIN DASA"/>
    <property type="match status" value="1"/>
</dbReference>
<dbReference type="Proteomes" id="UP000579605">
    <property type="component" value="Unassembled WGS sequence"/>
</dbReference>
<protein>
    <submittedName>
        <fullName evidence="1">Multiple sugar transport system substrate-binding protein</fullName>
    </submittedName>
</protein>
<gene>
    <name evidence="1" type="ORF">F4554_004857</name>
</gene>
<dbReference type="RefSeq" id="WP_179789672.1">
    <property type="nucleotide sequence ID" value="NZ_BAAARR010000005.1"/>
</dbReference>
<keyword evidence="1" id="KW-0762">Sugar transport</keyword>
<organism evidence="1 2">
    <name type="scientific">Actinopolymorpha rutila</name>
    <dbReference type="NCBI Taxonomy" id="446787"/>
    <lineage>
        <taxon>Bacteria</taxon>
        <taxon>Bacillati</taxon>
        <taxon>Actinomycetota</taxon>
        <taxon>Actinomycetes</taxon>
        <taxon>Propionibacteriales</taxon>
        <taxon>Actinopolymorphaceae</taxon>
        <taxon>Actinopolymorpha</taxon>
    </lineage>
</organism>
<keyword evidence="1" id="KW-0813">Transport</keyword>
<comment type="caution">
    <text evidence="1">The sequence shown here is derived from an EMBL/GenBank/DDBJ whole genome shotgun (WGS) entry which is preliminary data.</text>
</comment>